<feature type="region of interest" description="Disordered" evidence="2">
    <location>
        <begin position="1"/>
        <end position="20"/>
    </location>
</feature>
<feature type="domain" description="Smf/DprA SLOG" evidence="3">
    <location>
        <begin position="89"/>
        <end position="294"/>
    </location>
</feature>
<comment type="caution">
    <text evidence="5">The sequence shown here is derived from an EMBL/GenBank/DDBJ whole genome shotgun (WGS) entry which is preliminary data.</text>
</comment>
<evidence type="ECO:0000259" key="4">
    <source>
        <dbReference type="Pfam" id="PF17782"/>
    </source>
</evidence>
<dbReference type="Gene3D" id="1.10.10.10">
    <property type="entry name" value="Winged helix-like DNA-binding domain superfamily/Winged helix DNA-binding domain"/>
    <property type="match status" value="1"/>
</dbReference>
<evidence type="ECO:0000313" key="6">
    <source>
        <dbReference type="Proteomes" id="UP000221860"/>
    </source>
</evidence>
<feature type="domain" description="DprA winged helix" evidence="4">
    <location>
        <begin position="311"/>
        <end position="371"/>
    </location>
</feature>
<gene>
    <name evidence="5" type="primary">dprA</name>
    <name evidence="5" type="ORF">CJ301_03140</name>
</gene>
<dbReference type="InterPro" id="IPR041614">
    <property type="entry name" value="DprA_WH"/>
</dbReference>
<dbReference type="Gene3D" id="3.40.50.450">
    <property type="match status" value="1"/>
</dbReference>
<dbReference type="InterPro" id="IPR036388">
    <property type="entry name" value="WH-like_DNA-bd_sf"/>
</dbReference>
<dbReference type="Pfam" id="PF17782">
    <property type="entry name" value="WHD_DprA"/>
    <property type="match status" value="1"/>
</dbReference>
<protein>
    <submittedName>
        <fullName evidence="5">DNA-protecting protein DprA</fullName>
    </submittedName>
</protein>
<dbReference type="InterPro" id="IPR003488">
    <property type="entry name" value="DprA"/>
</dbReference>
<proteinExistence type="inferred from homology"/>
<name>A0A2G1MLD2_9RHOB</name>
<dbReference type="EMBL" id="NQWH01000003">
    <property type="protein sequence ID" value="PHP29472.1"/>
    <property type="molecule type" value="Genomic_DNA"/>
</dbReference>
<dbReference type="RefSeq" id="WP_099274079.1">
    <property type="nucleotide sequence ID" value="NZ_KZ304951.1"/>
</dbReference>
<dbReference type="OrthoDB" id="9785707at2"/>
<keyword evidence="6" id="KW-1185">Reference proteome</keyword>
<accession>A0A2G1MLD2</accession>
<dbReference type="NCBIfam" id="TIGR00732">
    <property type="entry name" value="dprA"/>
    <property type="match status" value="1"/>
</dbReference>
<dbReference type="PANTHER" id="PTHR43022:SF1">
    <property type="entry name" value="PROTEIN SMF"/>
    <property type="match status" value="1"/>
</dbReference>
<evidence type="ECO:0000259" key="3">
    <source>
        <dbReference type="Pfam" id="PF02481"/>
    </source>
</evidence>
<dbReference type="InterPro" id="IPR057666">
    <property type="entry name" value="DrpA_SLOG"/>
</dbReference>
<dbReference type="Pfam" id="PF02481">
    <property type="entry name" value="DNA_processg_A"/>
    <property type="match status" value="1"/>
</dbReference>
<organism evidence="5 6">
    <name type="scientific">Limimaricola cinnabarinus</name>
    <dbReference type="NCBI Taxonomy" id="1125964"/>
    <lineage>
        <taxon>Bacteria</taxon>
        <taxon>Pseudomonadati</taxon>
        <taxon>Pseudomonadota</taxon>
        <taxon>Alphaproteobacteria</taxon>
        <taxon>Rhodobacterales</taxon>
        <taxon>Paracoccaceae</taxon>
        <taxon>Limimaricola</taxon>
    </lineage>
</organism>
<comment type="similarity">
    <text evidence="1">Belongs to the DprA/Smf family.</text>
</comment>
<dbReference type="Pfam" id="PF21102">
    <property type="entry name" value="DprA_N"/>
    <property type="match status" value="1"/>
</dbReference>
<dbReference type="SUPFAM" id="SSF102405">
    <property type="entry name" value="MCP/YpsA-like"/>
    <property type="match status" value="1"/>
</dbReference>
<sequence>MAQNPTSSAHPPLPPTTEEDTLSRLRLLRSRRVGIATYWRLLAEHGSARAALDALPDIAHAAGITDYEACTPQAARAEMRAAEAAGARLLLHGDPLYPADLAALSDAPPLLWLRGRAALLRRPMLAMVGARNASSLGLRMAQRLAADLADAGWVVVSGLARGIDTAAHEAALGRGTIAVTAGGVDVTYPPENADLTAQIARDGLILSEQPVGRAPQARHFPARNRIVAGLSRCVVVVEAAARSGSLITARAALEAGREVLAVPGHPFDARAGGCNMLIRDGAALVRGASDVLDLMGRIAPEPAAQAPGARPAPPPKPEAADDLAARIMDRLGAAPLAEDQLLRDMRLPAARLSQALVDLELSGRVERQPGGLLVRRDLARAAG</sequence>
<dbReference type="PANTHER" id="PTHR43022">
    <property type="entry name" value="PROTEIN SMF"/>
    <property type="match status" value="1"/>
</dbReference>
<evidence type="ECO:0000256" key="2">
    <source>
        <dbReference type="SAM" id="MobiDB-lite"/>
    </source>
</evidence>
<evidence type="ECO:0000313" key="5">
    <source>
        <dbReference type="EMBL" id="PHP29472.1"/>
    </source>
</evidence>
<evidence type="ECO:0000256" key="1">
    <source>
        <dbReference type="ARBA" id="ARBA00006525"/>
    </source>
</evidence>
<dbReference type="AlphaFoldDB" id="A0A2G1MLD2"/>
<reference evidence="5 6" key="1">
    <citation type="submission" date="2017-08" db="EMBL/GenBank/DDBJ databases">
        <title>Draft Genome Sequence of Loktanella cinnabarina Strain XM1, Isolated from Coastal Surface Water.</title>
        <authorList>
            <person name="Ma R."/>
            <person name="Wang J."/>
            <person name="Wang Q."/>
            <person name="Ma Z."/>
            <person name="Li J."/>
            <person name="Chen L."/>
        </authorList>
    </citation>
    <scope>NUCLEOTIDE SEQUENCE [LARGE SCALE GENOMIC DNA]</scope>
    <source>
        <strain evidence="5 6">XM1</strain>
    </source>
</reference>
<dbReference type="GO" id="GO:0009294">
    <property type="term" value="P:DNA-mediated transformation"/>
    <property type="evidence" value="ECO:0007669"/>
    <property type="project" value="InterPro"/>
</dbReference>
<dbReference type="Proteomes" id="UP000221860">
    <property type="component" value="Unassembled WGS sequence"/>
</dbReference>